<keyword evidence="2" id="KW-1185">Reference proteome</keyword>
<evidence type="ECO:0000313" key="2">
    <source>
        <dbReference type="Proteomes" id="UP000246514"/>
    </source>
</evidence>
<dbReference type="KEGG" id="vg:54992352"/>
<accession>A0A2U8UM24</accession>
<name>A0A2U8UM24_9CAUD</name>
<dbReference type="Proteomes" id="UP000246514">
    <property type="component" value="Segment"/>
</dbReference>
<proteinExistence type="predicted"/>
<gene>
    <name evidence="1" type="primary">87</name>
    <name evidence="1" type="ORF">PBI_SQUASH_87</name>
</gene>
<reference evidence="1 2" key="1">
    <citation type="submission" date="2018-04" db="EMBL/GenBank/DDBJ databases">
        <authorList>
            <person name="Fournier C.T."/>
            <person name="Kim C.J."/>
            <person name="Romero I.G."/>
            <person name="Sanchez M."/>
            <person name="Do N."/>
            <person name="Wu S."/>
            <person name="Mosier S.A."/>
            <person name="Wang J."/>
            <person name="Lund A."/>
            <person name="Moberg-Parker J."/>
            <person name="Stanton A.-C.J."/>
            <person name="Garlena R.A."/>
            <person name="Russell D.A."/>
            <person name="Pope W.H."/>
            <person name="Jacobs-Sera D."/>
            <person name="Hatfull G.F."/>
        </authorList>
    </citation>
    <scope>NUCLEOTIDE SEQUENCE [LARGE SCALE GENOMIC DNA]</scope>
</reference>
<organism evidence="1 2">
    <name type="scientific">Microbacterium phage Squash</name>
    <dbReference type="NCBI Taxonomy" id="2182357"/>
    <lineage>
        <taxon>Viruses</taxon>
        <taxon>Duplodnaviria</taxon>
        <taxon>Heunggongvirae</taxon>
        <taxon>Uroviricota</taxon>
        <taxon>Caudoviricetes</taxon>
        <taxon>Squashvirus</taxon>
        <taxon>Squashvirus squash</taxon>
    </lineage>
</organism>
<dbReference type="RefSeq" id="YP_009801826.1">
    <property type="nucleotide sequence ID" value="NC_047975.1"/>
</dbReference>
<evidence type="ECO:0000313" key="1">
    <source>
        <dbReference type="EMBL" id="AWN04705.1"/>
    </source>
</evidence>
<sequence length="149" mass="16656">MTDQIPMRSASERRDAARAAVAEYEARSQRLGESVTTTYERALYSALIPLLEVPEVGITEDEIVKGAIDRASWHITAGDGVTFSYVNLVAMLTDAVRTAERAALEHWEPADIPSQEFMLRHLGIDARPARIQGDTRIFIPAQYIEREVI</sequence>
<dbReference type="GeneID" id="54992352"/>
<dbReference type="EMBL" id="MH153813">
    <property type="protein sequence ID" value="AWN04705.1"/>
    <property type="molecule type" value="Genomic_DNA"/>
</dbReference>
<protein>
    <submittedName>
        <fullName evidence="1">Uncharacterized protein</fullName>
    </submittedName>
</protein>